<evidence type="ECO:0000313" key="1">
    <source>
        <dbReference type="EMBL" id="SDS39082.1"/>
    </source>
</evidence>
<dbReference type="STRING" id="1203190.GCA_000312345_01613"/>
<dbReference type="Proteomes" id="UP000182237">
    <property type="component" value="Chromosome I"/>
</dbReference>
<accession>A0A1H1RTQ2</accession>
<evidence type="ECO:0000313" key="2">
    <source>
        <dbReference type="Proteomes" id="UP000182237"/>
    </source>
</evidence>
<reference evidence="1 2" key="1">
    <citation type="submission" date="2016-10" db="EMBL/GenBank/DDBJ databases">
        <authorList>
            <person name="de Groot N.N."/>
        </authorList>
    </citation>
    <scope>NUCLEOTIDE SEQUENCE [LARGE SCALE GENOMIC DNA]</scope>
    <source>
        <strain evidence="1 2">DSM 45434</strain>
    </source>
</reference>
<dbReference type="NCBIfam" id="TIGR03089">
    <property type="entry name" value="TIGR03089 family protein"/>
    <property type="match status" value="1"/>
</dbReference>
<dbReference type="RefSeq" id="WP_019194422.1">
    <property type="nucleotide sequence ID" value="NZ_LT629765.1"/>
</dbReference>
<keyword evidence="2" id="KW-1185">Reference proteome</keyword>
<dbReference type="EMBL" id="LT629765">
    <property type="protein sequence ID" value="SDS39082.1"/>
    <property type="molecule type" value="Genomic_DNA"/>
</dbReference>
<sequence>MSILSPLLRTNPSGPRLTVYDEVAGTRMEFSALTLENWANKVANMLDAEFELSDDARVLIDVPSSWQAAAIALGTYNSSRTPSFSPVEAGDEPDLVFTTLERAAMWTDLPDVVVVSADPFGRGIVESGEELPLGTVDFGPTVRFYGDDYLGASPRLDAWARRGTGAERYRIDPWESRAEFDSLVMAPLAADGSVVLVTGLAPVERLSSIDVTENVTAHLSAR</sequence>
<proteinExistence type="predicted"/>
<protein>
    <submittedName>
        <fullName evidence="1">TIGR03089 family protein</fullName>
    </submittedName>
</protein>
<organism evidence="1 2">
    <name type="scientific">Corynebacterium timonense</name>
    <dbReference type="NCBI Taxonomy" id="441500"/>
    <lineage>
        <taxon>Bacteria</taxon>
        <taxon>Bacillati</taxon>
        <taxon>Actinomycetota</taxon>
        <taxon>Actinomycetes</taxon>
        <taxon>Mycobacteriales</taxon>
        <taxon>Corynebacteriaceae</taxon>
        <taxon>Corynebacterium</taxon>
    </lineage>
</organism>
<dbReference type="AlphaFoldDB" id="A0A1H1RTQ2"/>
<dbReference type="eggNOG" id="COG0365">
    <property type="taxonomic scope" value="Bacteria"/>
</dbReference>
<dbReference type="OrthoDB" id="3396763at2"/>
<dbReference type="InterPro" id="IPR017523">
    <property type="entry name" value="Rv3268"/>
</dbReference>
<name>A0A1H1RTQ2_9CORY</name>
<gene>
    <name evidence="1" type="ORF">SAMN04488539_1582</name>
</gene>